<evidence type="ECO:0000313" key="2">
    <source>
        <dbReference type="Proteomes" id="UP001215598"/>
    </source>
</evidence>
<dbReference type="AlphaFoldDB" id="A0AAD7HQM2"/>
<accession>A0AAD7HQM2</accession>
<keyword evidence="2" id="KW-1185">Reference proteome</keyword>
<protein>
    <submittedName>
        <fullName evidence="1">Uncharacterized protein</fullName>
    </submittedName>
</protein>
<dbReference type="EMBL" id="JARKIB010000190">
    <property type="protein sequence ID" value="KAJ7725961.1"/>
    <property type="molecule type" value="Genomic_DNA"/>
</dbReference>
<reference evidence="1" key="1">
    <citation type="submission" date="2023-03" db="EMBL/GenBank/DDBJ databases">
        <title>Massive genome expansion in bonnet fungi (Mycena s.s.) driven by repeated elements and novel gene families across ecological guilds.</title>
        <authorList>
            <consortium name="Lawrence Berkeley National Laboratory"/>
            <person name="Harder C.B."/>
            <person name="Miyauchi S."/>
            <person name="Viragh M."/>
            <person name="Kuo A."/>
            <person name="Thoen E."/>
            <person name="Andreopoulos B."/>
            <person name="Lu D."/>
            <person name="Skrede I."/>
            <person name="Drula E."/>
            <person name="Henrissat B."/>
            <person name="Morin E."/>
            <person name="Kohler A."/>
            <person name="Barry K."/>
            <person name="LaButti K."/>
            <person name="Morin E."/>
            <person name="Salamov A."/>
            <person name="Lipzen A."/>
            <person name="Mereny Z."/>
            <person name="Hegedus B."/>
            <person name="Baldrian P."/>
            <person name="Stursova M."/>
            <person name="Weitz H."/>
            <person name="Taylor A."/>
            <person name="Grigoriev I.V."/>
            <person name="Nagy L.G."/>
            <person name="Martin F."/>
            <person name="Kauserud H."/>
        </authorList>
    </citation>
    <scope>NUCLEOTIDE SEQUENCE</scope>
    <source>
        <strain evidence="1">CBHHK182m</strain>
    </source>
</reference>
<comment type="caution">
    <text evidence="1">The sequence shown here is derived from an EMBL/GenBank/DDBJ whole genome shotgun (WGS) entry which is preliminary data.</text>
</comment>
<feature type="non-terminal residue" evidence="1">
    <location>
        <position position="230"/>
    </location>
</feature>
<dbReference type="Proteomes" id="UP001215598">
    <property type="component" value="Unassembled WGS sequence"/>
</dbReference>
<name>A0AAD7HQM2_9AGAR</name>
<organism evidence="1 2">
    <name type="scientific">Mycena metata</name>
    <dbReference type="NCBI Taxonomy" id="1033252"/>
    <lineage>
        <taxon>Eukaryota</taxon>
        <taxon>Fungi</taxon>
        <taxon>Dikarya</taxon>
        <taxon>Basidiomycota</taxon>
        <taxon>Agaricomycotina</taxon>
        <taxon>Agaricomycetes</taxon>
        <taxon>Agaricomycetidae</taxon>
        <taxon>Agaricales</taxon>
        <taxon>Marasmiineae</taxon>
        <taxon>Mycenaceae</taxon>
        <taxon>Mycena</taxon>
    </lineage>
</organism>
<evidence type="ECO:0000313" key="1">
    <source>
        <dbReference type="EMBL" id="KAJ7725961.1"/>
    </source>
</evidence>
<proteinExistence type="predicted"/>
<sequence length="230" mass="25225">MRSHFSGACRVAGQRLSPVNQTLYQATKKTTFVLGGLYKVWVLMGSRPSVKLSLKMRDARHAEAVPLALSIAVNPGGVATETVPLVRALTSNSFTLTPLEGAGAALYTAGTSPGIRAQDVRFKGAYLDPTGEISQPIKDAQHRDLMVKLWEANDKIIIACLTCLEVAGSETVEFNSPPNSFHFRIFQRAPDKHMTQRFVSMGIALFWRKNGPLTRRTKLGNCLFRPLVLA</sequence>
<gene>
    <name evidence="1" type="ORF">B0H16DRAFT_1698199</name>
</gene>